<dbReference type="Proteomes" id="UP000589896">
    <property type="component" value="Unassembled WGS sequence"/>
</dbReference>
<reference evidence="2 3" key="1">
    <citation type="submission" date="2020-07" db="EMBL/GenBank/DDBJ databases">
        <title>isolation of Luteimonas sp. SJ-16.</title>
        <authorList>
            <person name="Huang X.-X."/>
            <person name="Xu L."/>
            <person name="Sun J.-Q."/>
        </authorList>
    </citation>
    <scope>NUCLEOTIDE SEQUENCE [LARGE SCALE GENOMIC DNA]</scope>
    <source>
        <strain evidence="2 3">SJ-16</strain>
    </source>
</reference>
<dbReference type="EMBL" id="JACCJZ010000020">
    <property type="protein sequence ID" value="NYZ63677.1"/>
    <property type="molecule type" value="Genomic_DNA"/>
</dbReference>
<feature type="region of interest" description="Disordered" evidence="1">
    <location>
        <begin position="22"/>
        <end position="66"/>
    </location>
</feature>
<dbReference type="PROSITE" id="PS51257">
    <property type="entry name" value="PROKAR_LIPOPROTEIN"/>
    <property type="match status" value="1"/>
</dbReference>
<sequence>MRAERSAALLVAAALALAGCGREDRAGGAPPPQRGGSADPGLPQPLPDGGAVTGMPARPGPGDVPLGGEIPVIAADEGALLPLEDNPETGLLPGGTGELAAAPAVQAPAPEDGVALLRSYYAALNALDYGRAYGLWSDGGRSSGQSPDQFAAAHAQTSTFMVDIGAPGPVRAAGDAATLEVPVSLRAQQADGTMRRYEGRYVLRTSGVEGTGRRAWRIVAADLRDAAPADGPP</sequence>
<evidence type="ECO:0000313" key="3">
    <source>
        <dbReference type="Proteomes" id="UP000589896"/>
    </source>
</evidence>
<evidence type="ECO:0000256" key="1">
    <source>
        <dbReference type="SAM" id="MobiDB-lite"/>
    </source>
</evidence>
<evidence type="ECO:0000313" key="2">
    <source>
        <dbReference type="EMBL" id="NYZ63677.1"/>
    </source>
</evidence>
<protein>
    <submittedName>
        <fullName evidence="2">Uncharacterized protein</fullName>
    </submittedName>
</protein>
<name>A0A7Z0QTS2_9GAMM</name>
<gene>
    <name evidence="2" type="ORF">H0E82_13045</name>
</gene>
<organism evidence="2 3">
    <name type="scientific">Luteimonas deserti</name>
    <dbReference type="NCBI Taxonomy" id="2752306"/>
    <lineage>
        <taxon>Bacteria</taxon>
        <taxon>Pseudomonadati</taxon>
        <taxon>Pseudomonadota</taxon>
        <taxon>Gammaproteobacteria</taxon>
        <taxon>Lysobacterales</taxon>
        <taxon>Lysobacteraceae</taxon>
        <taxon>Luteimonas</taxon>
    </lineage>
</organism>
<dbReference type="InterPro" id="IPR032710">
    <property type="entry name" value="NTF2-like_dom_sf"/>
</dbReference>
<proteinExistence type="predicted"/>
<accession>A0A7Z0QTS2</accession>
<dbReference type="RefSeq" id="WP_180545890.1">
    <property type="nucleotide sequence ID" value="NZ_JACCJZ010000020.1"/>
</dbReference>
<comment type="caution">
    <text evidence="2">The sequence shown here is derived from an EMBL/GenBank/DDBJ whole genome shotgun (WGS) entry which is preliminary data.</text>
</comment>
<dbReference type="AlphaFoldDB" id="A0A7Z0QTS2"/>
<keyword evidence="3" id="KW-1185">Reference proteome</keyword>
<dbReference type="SUPFAM" id="SSF54427">
    <property type="entry name" value="NTF2-like"/>
    <property type="match status" value="1"/>
</dbReference>